<dbReference type="GeneID" id="43347742"/>
<sequence length="301" mass="33059">MITKPISIPINLLGPGSQPERSVANTIGVPDIVDTFRQPYTPEVANKATAEKCRQFFIDLYEEMRLWNMDSGDAGPAFAMNGYDKDTLALINQMLGEGEVAIRISIPNETFDEIRIQESIFVGVWRVCYYRDGQQIADQLEVSAIPSCVAEAAYVTSQPDLHPVEFGPEAMNSPAIIAELKEALKAWEPGAPAFTINLSHLPMSAEDHKVIEAAVGAGAVQMMSRGFGNCRISSTDVRHVWKVQYLNNAPARLMILNTLVVAGLPEEAVAASEDLADSAVRIKELIEWVTKSWELSPVEVK</sequence>
<evidence type="ECO:0000259" key="2">
    <source>
        <dbReference type="Pfam" id="PF04809"/>
    </source>
</evidence>
<dbReference type="Proteomes" id="UP000462362">
    <property type="component" value="Unassembled WGS sequence"/>
</dbReference>
<comment type="similarity">
    <text evidence="1">Belongs to the HupH/HyaF family.</text>
</comment>
<reference evidence="3 4" key="1">
    <citation type="journal article" date="2019" name="Nat. Med.">
        <title>A library of human gut bacterial isolates paired with longitudinal multiomics data enables mechanistic microbiome research.</title>
        <authorList>
            <person name="Poyet M."/>
            <person name="Groussin M."/>
            <person name="Gibbons S.M."/>
            <person name="Avila-Pacheco J."/>
            <person name="Jiang X."/>
            <person name="Kearney S.M."/>
            <person name="Perrotta A.R."/>
            <person name="Berdy B."/>
            <person name="Zhao S."/>
            <person name="Lieberman T.D."/>
            <person name="Swanson P.K."/>
            <person name="Smith M."/>
            <person name="Roesemann S."/>
            <person name="Alexander J.E."/>
            <person name="Rich S.A."/>
            <person name="Livny J."/>
            <person name="Vlamakis H."/>
            <person name="Clish C."/>
            <person name="Bullock K."/>
            <person name="Deik A."/>
            <person name="Scott J."/>
            <person name="Pierce K.A."/>
            <person name="Xavier R.J."/>
            <person name="Alm E.J."/>
        </authorList>
    </citation>
    <scope>NUCLEOTIDE SEQUENCE [LARGE SCALE GENOMIC DNA]</scope>
    <source>
        <strain evidence="3 4">BIOML-A2</strain>
    </source>
</reference>
<organism evidence="3 4">
    <name type="scientific">Parasutterella excrementihominis</name>
    <dbReference type="NCBI Taxonomy" id="487175"/>
    <lineage>
        <taxon>Bacteria</taxon>
        <taxon>Pseudomonadati</taxon>
        <taxon>Pseudomonadota</taxon>
        <taxon>Betaproteobacteria</taxon>
        <taxon>Burkholderiales</taxon>
        <taxon>Sutterellaceae</taxon>
        <taxon>Parasutterella</taxon>
    </lineage>
</organism>
<evidence type="ECO:0000313" key="4">
    <source>
        <dbReference type="Proteomes" id="UP000462362"/>
    </source>
</evidence>
<dbReference type="RefSeq" id="WP_008810864.1">
    <property type="nucleotide sequence ID" value="NZ_CAJUON010000006.1"/>
</dbReference>
<dbReference type="Gene3D" id="3.30.1370.140">
    <property type="entry name" value="HupH hydrogenase expression protein, C-terminal domain"/>
    <property type="match status" value="2"/>
</dbReference>
<dbReference type="AlphaFoldDB" id="A0A6I3RXZ8"/>
<comment type="caution">
    <text evidence="3">The sequence shown here is derived from an EMBL/GenBank/DDBJ whole genome shotgun (WGS) entry which is preliminary data.</text>
</comment>
<evidence type="ECO:0000313" key="3">
    <source>
        <dbReference type="EMBL" id="MTU42162.1"/>
    </source>
</evidence>
<dbReference type="Pfam" id="PF04809">
    <property type="entry name" value="HupH_C"/>
    <property type="match status" value="2"/>
</dbReference>
<evidence type="ECO:0000256" key="1">
    <source>
        <dbReference type="ARBA" id="ARBA00010832"/>
    </source>
</evidence>
<proteinExistence type="inferred from homology"/>
<accession>A0A6I3RXZ8</accession>
<gene>
    <name evidence="3" type="ORF">GMD42_00700</name>
</gene>
<name>A0A6I3RXZ8_9BURK</name>
<dbReference type="EMBL" id="WNCL01000001">
    <property type="protein sequence ID" value="MTU42162.1"/>
    <property type="molecule type" value="Genomic_DNA"/>
</dbReference>
<dbReference type="InterPro" id="IPR038527">
    <property type="entry name" value="HupH_C_sf"/>
</dbReference>
<feature type="domain" description="HupH hydrogenase expression protein C-terminal" evidence="2">
    <location>
        <begin position="171"/>
        <end position="289"/>
    </location>
</feature>
<dbReference type="InterPro" id="IPR006894">
    <property type="entry name" value="HupH_Hydgase_express_prot_C"/>
</dbReference>
<feature type="domain" description="HupH hydrogenase expression protein C-terminal" evidence="2">
    <location>
        <begin position="88"/>
        <end position="152"/>
    </location>
</feature>
<protein>
    <submittedName>
        <fullName evidence="3">Hydrogenase</fullName>
    </submittedName>
</protein>